<evidence type="ECO:0000313" key="2">
    <source>
        <dbReference type="EMBL" id="EGC41006.1"/>
    </source>
</evidence>
<proteinExistence type="predicted"/>
<dbReference type="AlphaFoldDB" id="F0U904"/>
<feature type="region of interest" description="Disordered" evidence="1">
    <location>
        <begin position="184"/>
        <end position="220"/>
    </location>
</feature>
<gene>
    <name evidence="2" type="ORF">HCEG_00368</name>
</gene>
<sequence length="309" mass="33835">MTASARIIAESSASGHQRAFRLTAQISPVCFTISVSWEWGKSENHSASTGKFPNDTFAVDECYFLEDCRNERKRICTVIRPSPDSSGSVIGWLPHCNFTDRDQASAVCKKEAKTGGRRLMATNGPTMDIDGGKLTGLRMDHRNSVFNRSATNCFRGLFPPRNKPPPHARCVESSLLNHQLGRIRYDSASTSRGGSDNPTGIGAGKRRESLPPKKGATQQTRCLHYDRRDEATQGGLIRAASEGPSSAARLHGYMVCSKLGPSHTSWFFPLRWATETQAKAQLGPGYKPRRCPAQSLPLSGLERSDDLPA</sequence>
<name>F0U904_AJEC8</name>
<protein>
    <submittedName>
        <fullName evidence="2">Predicted protein</fullName>
    </submittedName>
</protein>
<reference evidence="3" key="1">
    <citation type="submission" date="2008-07" db="EMBL/GenBank/DDBJ databases">
        <title>Annotation of Ajellomyces capsulatus strain H88.</title>
        <authorList>
            <person name="Champion M."/>
            <person name="Cuomo C."/>
            <person name="Ma L.-J."/>
            <person name="Henn M.R."/>
            <person name="Sil A."/>
            <person name="Goldman B."/>
            <person name="Young S.K."/>
            <person name="Kodira C.D."/>
            <person name="Zeng Q."/>
            <person name="Koehrsen M."/>
            <person name="Alvarado L."/>
            <person name="Berlin A."/>
            <person name="Borenstein D."/>
            <person name="Chen Z."/>
            <person name="Engels R."/>
            <person name="Freedman E."/>
            <person name="Gellesch M."/>
            <person name="Goldberg J."/>
            <person name="Griggs A."/>
            <person name="Gujja S."/>
            <person name="Heiman D."/>
            <person name="Hepburn T."/>
            <person name="Howarth C."/>
            <person name="Jen D."/>
            <person name="Larson L."/>
            <person name="Lewis B."/>
            <person name="Mehta T."/>
            <person name="Park D."/>
            <person name="Pearson M."/>
            <person name="Roberts A."/>
            <person name="Saif S."/>
            <person name="Shea T."/>
            <person name="Shenoy N."/>
            <person name="Sisk P."/>
            <person name="Stolte C."/>
            <person name="Sykes S."/>
            <person name="Walk T."/>
            <person name="White J."/>
            <person name="Yandava C."/>
            <person name="Klein B."/>
            <person name="McEwen J.G."/>
            <person name="Puccia R."/>
            <person name="Goldman G.H."/>
            <person name="Felipe M.S."/>
            <person name="Nino-Vega G."/>
            <person name="San-Blas G."/>
            <person name="Taylor J."/>
            <person name="Mendoza L."/>
            <person name="Galagan J."/>
            <person name="Nusbaum C."/>
            <person name="Birren B."/>
        </authorList>
    </citation>
    <scope>NUCLEOTIDE SEQUENCE [LARGE SCALE GENOMIC DNA]</scope>
    <source>
        <strain evidence="3">H88</strain>
    </source>
</reference>
<accession>F0U904</accession>
<dbReference type="HOGENOM" id="CLU_900052_0_0_1"/>
<evidence type="ECO:0000256" key="1">
    <source>
        <dbReference type="SAM" id="MobiDB-lite"/>
    </source>
</evidence>
<dbReference type="Proteomes" id="UP000008142">
    <property type="component" value="Unassembled WGS sequence"/>
</dbReference>
<dbReference type="EMBL" id="DS990636">
    <property type="protein sequence ID" value="EGC41006.1"/>
    <property type="molecule type" value="Genomic_DNA"/>
</dbReference>
<feature type="region of interest" description="Disordered" evidence="1">
    <location>
        <begin position="281"/>
        <end position="309"/>
    </location>
</feature>
<organism evidence="3">
    <name type="scientific">Ajellomyces capsulatus (strain H88)</name>
    <name type="common">Darling's disease fungus</name>
    <name type="synonym">Histoplasma capsulatum</name>
    <dbReference type="NCBI Taxonomy" id="544711"/>
    <lineage>
        <taxon>Eukaryota</taxon>
        <taxon>Fungi</taxon>
        <taxon>Dikarya</taxon>
        <taxon>Ascomycota</taxon>
        <taxon>Pezizomycotina</taxon>
        <taxon>Eurotiomycetes</taxon>
        <taxon>Eurotiomycetidae</taxon>
        <taxon>Onygenales</taxon>
        <taxon>Ajellomycetaceae</taxon>
        <taxon>Histoplasma</taxon>
    </lineage>
</organism>
<feature type="compositionally biased region" description="Polar residues" evidence="1">
    <location>
        <begin position="187"/>
        <end position="198"/>
    </location>
</feature>
<evidence type="ECO:0000313" key="3">
    <source>
        <dbReference type="Proteomes" id="UP000008142"/>
    </source>
</evidence>